<dbReference type="EMBL" id="JACASW010000001">
    <property type="protein sequence ID" value="NWK05865.1"/>
    <property type="molecule type" value="Genomic_DNA"/>
</dbReference>
<evidence type="ECO:0000313" key="2">
    <source>
        <dbReference type="EMBL" id="NWK05865.1"/>
    </source>
</evidence>
<dbReference type="AlphaFoldDB" id="A0A7K4NS95"/>
<sequence length="228" mass="25251">MKYLLVIFLTFAIVPAFGQEPMIGDYLDSTNPSLMIQQTEIPYSEFNRVKGDAVIVDFERIHAGSWQAEFHNDLLYGNPDGDAAIRIYDLDIPEKFFEIGMGSHPRYSYWIAAAVPETGYVLLYSAYENGWVSGKPTKITYSEQAGLTVDNGLRTVLSNLDISPFTIKSYSVHGMKGSTDPPAVTHGVFTVKIISADYGENPLSLFPFIVTGIFGVVVAVLIFSKKRS</sequence>
<evidence type="ECO:0000313" key="3">
    <source>
        <dbReference type="Proteomes" id="UP000534207"/>
    </source>
</evidence>
<protein>
    <submittedName>
        <fullName evidence="2">Uncharacterized protein</fullName>
    </submittedName>
</protein>
<feature type="transmembrane region" description="Helical" evidence="1">
    <location>
        <begin position="205"/>
        <end position="223"/>
    </location>
</feature>
<keyword evidence="1" id="KW-1133">Transmembrane helix</keyword>
<proteinExistence type="predicted"/>
<name>A0A7K4NS95_9ARCH</name>
<keyword evidence="1" id="KW-0812">Transmembrane</keyword>
<dbReference type="Proteomes" id="UP000534207">
    <property type="component" value="Unassembled WGS sequence"/>
</dbReference>
<evidence type="ECO:0000256" key="1">
    <source>
        <dbReference type="SAM" id="Phobius"/>
    </source>
</evidence>
<comment type="caution">
    <text evidence="2">The sequence shown here is derived from an EMBL/GenBank/DDBJ whole genome shotgun (WGS) entry which is preliminary data.</text>
</comment>
<organism evidence="2 3">
    <name type="scientific">Marine Group I thaumarchaeote</name>
    <dbReference type="NCBI Taxonomy" id="2511932"/>
    <lineage>
        <taxon>Archaea</taxon>
        <taxon>Nitrososphaerota</taxon>
        <taxon>Marine Group I</taxon>
    </lineage>
</organism>
<keyword evidence="1" id="KW-0472">Membrane</keyword>
<gene>
    <name evidence="2" type="ORF">HX827_00790</name>
</gene>
<accession>A0A7K4NS95</accession>
<reference evidence="2 3" key="1">
    <citation type="journal article" date="2019" name="Environ. Microbiol.">
        <title>Genomics insights into ecotype formation of ammonia-oxidizing archaea in the deep ocean.</title>
        <authorList>
            <person name="Wang Y."/>
            <person name="Huang J.M."/>
            <person name="Cui G.J."/>
            <person name="Nunoura T."/>
            <person name="Takaki Y."/>
            <person name="Li W.L."/>
            <person name="Li J."/>
            <person name="Gao Z.M."/>
            <person name="Takai K."/>
            <person name="Zhang A.Q."/>
            <person name="Stepanauskas R."/>
        </authorList>
    </citation>
    <scope>NUCLEOTIDE SEQUENCE [LARGE SCALE GENOMIC DNA]</scope>
    <source>
        <strain evidence="2 3">G13</strain>
    </source>
</reference>